<evidence type="ECO:0000313" key="2">
    <source>
        <dbReference type="EMBL" id="CAK9889202.1"/>
    </source>
</evidence>
<sequence>MARTKTTPSSTESVNESEVAQEPVPEQSQAVINAAEAGSPAGTGEGGPPEAPDVDNTSNLVDAAIDAEPGAGNSTDETALAQATDARSADLQDAQPGPDVAIGDAQLSGSPNPSVVQIYPLRSYMDEGELRRRGGPAYTVPRRHAEDLVQSKLASFEPLEE</sequence>
<reference evidence="2 4" key="2">
    <citation type="submission" date="2024-03" db="EMBL/GenBank/DDBJ databases">
        <authorList>
            <person name="Alaster D. Moffat"/>
            <person name="Govind Chandra"/>
            <person name="Andrew W. Truman"/>
        </authorList>
    </citation>
    <scope>NUCLEOTIDE SEQUENCE [LARGE SCALE GENOMIC DNA]</scope>
    <source>
        <strain evidence="2">PS652</strain>
    </source>
</reference>
<organism evidence="3">
    <name type="scientific">Pseudomonas fluorescens</name>
    <dbReference type="NCBI Taxonomy" id="294"/>
    <lineage>
        <taxon>Bacteria</taxon>
        <taxon>Pseudomonadati</taxon>
        <taxon>Pseudomonadota</taxon>
        <taxon>Gammaproteobacteria</taxon>
        <taxon>Pseudomonadales</taxon>
        <taxon>Pseudomonadaceae</taxon>
        <taxon>Pseudomonas</taxon>
    </lineage>
</organism>
<dbReference type="EMBL" id="OZ024668">
    <property type="protein sequence ID" value="CAK9889202.1"/>
    <property type="molecule type" value="Genomic_DNA"/>
</dbReference>
<evidence type="ECO:0000313" key="4">
    <source>
        <dbReference type="Proteomes" id="UP000326595"/>
    </source>
</evidence>
<feature type="region of interest" description="Disordered" evidence="1">
    <location>
        <begin position="1"/>
        <end position="114"/>
    </location>
</feature>
<dbReference type="Proteomes" id="UP000326595">
    <property type="component" value="Chromosome"/>
</dbReference>
<feature type="compositionally biased region" description="Polar residues" evidence="1">
    <location>
        <begin position="1"/>
        <end position="18"/>
    </location>
</feature>
<reference evidence="3" key="1">
    <citation type="submission" date="2019-09" db="EMBL/GenBank/DDBJ databases">
        <authorList>
            <person name="Chandra G."/>
            <person name="Truman W A."/>
        </authorList>
    </citation>
    <scope>NUCLEOTIDE SEQUENCE [LARGE SCALE GENOMIC DNA]</scope>
    <source>
        <strain evidence="3">PS652</strain>
    </source>
</reference>
<protein>
    <submittedName>
        <fullName evidence="3">Uncharacterized protein</fullName>
    </submittedName>
</protein>
<name>A0A5E6RDU5_PSEFL</name>
<proteinExistence type="predicted"/>
<dbReference type="AlphaFoldDB" id="A0A5E6RDU5"/>
<accession>A0A5E6RDU5</accession>
<evidence type="ECO:0000256" key="1">
    <source>
        <dbReference type="SAM" id="MobiDB-lite"/>
    </source>
</evidence>
<gene>
    <name evidence="3" type="ORF">PS652_01556</name>
    <name evidence="2" type="ORF">PS652_02031</name>
</gene>
<evidence type="ECO:0000313" key="3">
    <source>
        <dbReference type="EMBL" id="VVM66579.1"/>
    </source>
</evidence>
<dbReference type="EMBL" id="CABVHG010000007">
    <property type="protein sequence ID" value="VVM66579.1"/>
    <property type="molecule type" value="Genomic_DNA"/>
</dbReference>
<dbReference type="RefSeq" id="WP_191626723.1">
    <property type="nucleotide sequence ID" value="NZ_OZ024668.1"/>
</dbReference>